<dbReference type="GO" id="GO:0003951">
    <property type="term" value="F:NAD+ kinase activity"/>
    <property type="evidence" value="ECO:0007669"/>
    <property type="project" value="InterPro"/>
</dbReference>
<keyword evidence="2" id="KW-1185">Reference proteome</keyword>
<dbReference type="InterPro" id="IPR016064">
    <property type="entry name" value="NAD/diacylglycerol_kinase_sf"/>
</dbReference>
<evidence type="ECO:0000313" key="1">
    <source>
        <dbReference type="EMBL" id="ELY52157.1"/>
    </source>
</evidence>
<dbReference type="PANTHER" id="PTHR40697">
    <property type="entry name" value="ACETOIN CATABOLISM PROTEIN X"/>
    <property type="match status" value="1"/>
</dbReference>
<reference evidence="1 2" key="1">
    <citation type="journal article" date="2014" name="PLoS Genet.">
        <title>Phylogenetically driven sequencing of extremely halophilic archaea reveals strategies for static and dynamic osmo-response.</title>
        <authorList>
            <person name="Becker E.A."/>
            <person name="Seitzer P.M."/>
            <person name="Tritt A."/>
            <person name="Larsen D."/>
            <person name="Krusor M."/>
            <person name="Yao A.I."/>
            <person name="Wu D."/>
            <person name="Madern D."/>
            <person name="Eisen J.A."/>
            <person name="Darling A.E."/>
            <person name="Facciotti M.T."/>
        </authorList>
    </citation>
    <scope>NUCLEOTIDE SEQUENCE [LARGE SCALE GENOMIC DNA]</scope>
    <source>
        <strain evidence="1 2">DSM 18795</strain>
    </source>
</reference>
<dbReference type="AlphaFoldDB" id="L9WRV6"/>
<dbReference type="PATRIC" id="fig|1227498.3.peg.3925"/>
<dbReference type="EMBL" id="AOIA01000159">
    <property type="protein sequence ID" value="ELY52157.1"/>
    <property type="molecule type" value="Genomic_DNA"/>
</dbReference>
<sequence>MPRVGLVVNPAAGRDIRRLTGGASVVDDYAKRRVADCVLEGLTAVADPPSVRLMPDRSGIADHVLAEAPDELEAEALEIPLERSAADTRRAAAQFREDGVDAVVVLGGDGTTRDVAVEIGSVPVVSVSTGTNNVVPSAVDGTVAGVAAALVATGTVPAADVVERHGRIEARAETPNGEKRLVALAAAEVSSRSFIGSRALLEPDDLVGGVVSRAHPGDIGLPAVAGALESVSPDDPGGVLLRLTDPEDAPRTARAALAPGVVATVGIESVERIGPDDPVRFAVPDGVVGADGERELELTDATVEFRVRADGPRLVDVDATLSAGSGAGAFALEAADGPPASED</sequence>
<accession>L9WRV6</accession>
<keyword evidence="1" id="KW-0808">Transferase</keyword>
<dbReference type="Proteomes" id="UP000011531">
    <property type="component" value="Unassembled WGS sequence"/>
</dbReference>
<protein>
    <submittedName>
        <fullName evidence="1">ATP-NAD/AcoX kinase</fullName>
    </submittedName>
</protein>
<evidence type="ECO:0000313" key="2">
    <source>
        <dbReference type="Proteomes" id="UP000011531"/>
    </source>
</evidence>
<keyword evidence="1" id="KW-0418">Kinase</keyword>
<dbReference type="RefSeq" id="WP_008426694.1">
    <property type="nucleotide sequence ID" value="NZ_AOIA01000159.1"/>
</dbReference>
<dbReference type="GO" id="GO:0006741">
    <property type="term" value="P:NADP+ biosynthetic process"/>
    <property type="evidence" value="ECO:0007669"/>
    <property type="project" value="InterPro"/>
</dbReference>
<proteinExistence type="predicted"/>
<name>L9WRV6_9EURY</name>
<dbReference type="InterPro" id="IPR039065">
    <property type="entry name" value="AcoX-like"/>
</dbReference>
<dbReference type="STRING" id="1227498.C492_19876"/>
<dbReference type="Gene3D" id="3.40.50.10330">
    <property type="entry name" value="Probable inorganic polyphosphate/atp-NAD kinase, domain 1"/>
    <property type="match status" value="1"/>
</dbReference>
<dbReference type="PANTHER" id="PTHR40697:SF3">
    <property type="entry name" value="ACETOIN CATABOLISM PROTEIN X"/>
    <property type="match status" value="1"/>
</dbReference>
<dbReference type="InterPro" id="IPR002504">
    <property type="entry name" value="NADK"/>
</dbReference>
<gene>
    <name evidence="1" type="ORF">C492_19876</name>
</gene>
<dbReference type="SUPFAM" id="SSF111331">
    <property type="entry name" value="NAD kinase/diacylglycerol kinase-like"/>
    <property type="match status" value="1"/>
</dbReference>
<dbReference type="Pfam" id="PF01513">
    <property type="entry name" value="NAD_kinase"/>
    <property type="match status" value="1"/>
</dbReference>
<dbReference type="OrthoDB" id="45424at2157"/>
<comment type="caution">
    <text evidence="1">The sequence shown here is derived from an EMBL/GenBank/DDBJ whole genome shotgun (WGS) entry which is preliminary data.</text>
</comment>
<dbReference type="InterPro" id="IPR017438">
    <property type="entry name" value="ATP-NAD_kinase_N"/>
</dbReference>
<organism evidence="1 2">
    <name type="scientific">Natronococcus jeotgali DSM 18795</name>
    <dbReference type="NCBI Taxonomy" id="1227498"/>
    <lineage>
        <taxon>Archaea</taxon>
        <taxon>Methanobacteriati</taxon>
        <taxon>Methanobacteriota</taxon>
        <taxon>Stenosarchaea group</taxon>
        <taxon>Halobacteria</taxon>
        <taxon>Halobacteriales</taxon>
        <taxon>Natrialbaceae</taxon>
        <taxon>Natronococcus</taxon>
    </lineage>
</organism>